<name>A0A0H3J7J1_CLOPA</name>
<evidence type="ECO:0000313" key="2">
    <source>
        <dbReference type="EMBL" id="AJA53145.1"/>
    </source>
</evidence>
<keyword evidence="2" id="KW-0808">Transferase</keyword>
<dbReference type="InterPro" id="IPR000719">
    <property type="entry name" value="Prot_kinase_dom"/>
</dbReference>
<dbReference type="InterPro" id="IPR011009">
    <property type="entry name" value="Kinase-like_dom_sf"/>
</dbReference>
<dbReference type="KEGG" id="cpat:CLPA_c30910"/>
<keyword evidence="5" id="KW-1185">Reference proteome</keyword>
<proteinExistence type="predicted"/>
<dbReference type="GeneID" id="93075202"/>
<dbReference type="SUPFAM" id="SSF56112">
    <property type="entry name" value="Protein kinase-like (PK-like)"/>
    <property type="match status" value="1"/>
</dbReference>
<reference evidence="2 5" key="1">
    <citation type="journal article" date="2015" name="Genome Announc.">
        <title>Complete Genome Sequence of the Nitrogen-Fixing and Solvent-Producing Clostridium pasteurianum DSM 525.</title>
        <authorList>
            <person name="Poehlein A."/>
            <person name="Grosse-Honebrink A."/>
            <person name="Zhang Y."/>
            <person name="Minton N.P."/>
            <person name="Daniel R."/>
        </authorList>
    </citation>
    <scope>NUCLEOTIDE SEQUENCE [LARGE SCALE GENOMIC DNA]</scope>
    <source>
        <strain evidence="2">DSM 525</strain>
        <strain evidence="5">DSM 525 / ATCC 6013</strain>
    </source>
</reference>
<gene>
    <name evidence="2" type="ORF">CLPA_c30910</name>
    <name evidence="3" type="ORF">CP6013_00094</name>
</gene>
<evidence type="ECO:0000313" key="4">
    <source>
        <dbReference type="Proteomes" id="UP000028042"/>
    </source>
</evidence>
<dbReference type="EMBL" id="CP009268">
    <property type="protein sequence ID" value="AJA53145.1"/>
    <property type="molecule type" value="Genomic_DNA"/>
</dbReference>
<dbReference type="SMART" id="SM00220">
    <property type="entry name" value="S_TKc"/>
    <property type="match status" value="1"/>
</dbReference>
<keyword evidence="2" id="KW-0418">Kinase</keyword>
<keyword evidence="2" id="KW-0723">Serine/threonine-protein kinase</keyword>
<dbReference type="AlphaFoldDB" id="A0A0H3J7J1"/>
<evidence type="ECO:0000259" key="1">
    <source>
        <dbReference type="PROSITE" id="PS50011"/>
    </source>
</evidence>
<dbReference type="PANTHER" id="PTHR44305">
    <property type="entry name" value="SI:DKEY-192D15.2-RELATED"/>
    <property type="match status" value="1"/>
</dbReference>
<dbReference type="Proteomes" id="UP000030905">
    <property type="component" value="Chromosome"/>
</dbReference>
<sequence>MAYIELKQGEIISKGNFSFVFDSTKNEGIYNKFLEAEQIFKINYIDFSHKIRMAYEAFALFEEVQRRKQLPEYVGKSEADIEAAIVREITTPSSILNYKNIIIGLCKDRTTEFESVFTKYEYNKNIQNDSENRRVMKKFIRYIYDFGSKSSHINNKIDAQYIPNRENCLKVIVSFHDFLAIYYGVGHKFDSTLIPIRTYIPVPKKICEEMGLNLGVGKRLYVRENKGKIMYSIFSSDIDDISFSQKRDIETINKLWEDNFDDPSNIIRLSENISGSNGDYKYQVYSLPGRPLKISQLLLHELTVDEKLDIIKGICRGIESMHEYEPPFYHRNICPDSFYIFKIKGKYKALLARFDCTKDTAYDAKYTVINTVEKKILNDNTKVYFAPEVINSDVGTNINWEKTDIYSLAQVCIYLLSGKISVDSQESLENLDESDIDDDIKYIILKMISKNPKERPSIKEILDIIN</sequence>
<dbReference type="eggNOG" id="ENOG502ZE5D">
    <property type="taxonomic scope" value="Bacteria"/>
</dbReference>
<dbReference type="RefSeq" id="WP_003445497.1">
    <property type="nucleotide sequence ID" value="NZ_ANZB01000007.1"/>
</dbReference>
<protein>
    <submittedName>
        <fullName evidence="2 3">Protein kinase</fullName>
    </submittedName>
</protein>
<dbReference type="PANTHER" id="PTHR44305:SF24">
    <property type="entry name" value="TYROSINE-PROTEIN KINASE C03B1.5-RELATED"/>
    <property type="match status" value="1"/>
</dbReference>
<evidence type="ECO:0000313" key="3">
    <source>
        <dbReference type="EMBL" id="KRU10847.1"/>
    </source>
</evidence>
<dbReference type="GO" id="GO:0004674">
    <property type="term" value="F:protein serine/threonine kinase activity"/>
    <property type="evidence" value="ECO:0007669"/>
    <property type="project" value="UniProtKB-KW"/>
</dbReference>
<accession>A0A0H3J7J1</accession>
<dbReference type="GO" id="GO:0005524">
    <property type="term" value="F:ATP binding"/>
    <property type="evidence" value="ECO:0007669"/>
    <property type="project" value="InterPro"/>
</dbReference>
<dbReference type="Proteomes" id="UP000028042">
    <property type="component" value="Unassembled WGS sequence"/>
</dbReference>
<organism evidence="2 5">
    <name type="scientific">Clostridium pasteurianum DSM 525 = ATCC 6013</name>
    <dbReference type="NCBI Taxonomy" id="1262449"/>
    <lineage>
        <taxon>Bacteria</taxon>
        <taxon>Bacillati</taxon>
        <taxon>Bacillota</taxon>
        <taxon>Clostridia</taxon>
        <taxon>Eubacteriales</taxon>
        <taxon>Clostridiaceae</taxon>
        <taxon>Clostridium</taxon>
    </lineage>
</organism>
<dbReference type="EMBL" id="JPGY02000001">
    <property type="protein sequence ID" value="KRU10847.1"/>
    <property type="molecule type" value="Genomic_DNA"/>
</dbReference>
<reference evidence="3 4" key="3">
    <citation type="journal article" name="Genome Announc.">
        <title>Improved Draft Genome Sequence of Clostridium pasteurianum Strain ATCC 6013 (DSM 525) Using a Hybrid Next-Generation Sequencing Approach.</title>
        <authorList>
            <person name="Pyne M.E."/>
            <person name="Utturkar S."/>
            <person name="Brown S.D."/>
            <person name="Moo-Young M."/>
            <person name="Chung D.A."/>
            <person name="Chou C.P."/>
        </authorList>
    </citation>
    <scope>NUCLEOTIDE SEQUENCE [LARGE SCALE GENOMIC DNA]</scope>
    <source>
        <strain evidence="3 4">ATCC 6013</strain>
    </source>
</reference>
<dbReference type="Pfam" id="PF00069">
    <property type="entry name" value="Pkinase"/>
    <property type="match status" value="1"/>
</dbReference>
<feature type="domain" description="Protein kinase" evidence="1">
    <location>
        <begin position="208"/>
        <end position="466"/>
    </location>
</feature>
<reference evidence="3" key="2">
    <citation type="submission" date="2015-10" db="EMBL/GenBank/DDBJ databases">
        <title>Improved Draft Genome Sequence of Clostridium pasteurianum Strain ATCC 6013 (DSM 525) Using a Hybrid Next-Generation Sequencing Approach.</title>
        <authorList>
            <person name="Pyne M.E."/>
            <person name="Utturkar S.M."/>
            <person name="Brown S.D."/>
            <person name="Moo-Young M."/>
            <person name="Chung D.A."/>
            <person name="Chou P.C."/>
        </authorList>
    </citation>
    <scope>NUCLEOTIDE SEQUENCE</scope>
    <source>
        <strain evidence="3">ATCC 6013</strain>
    </source>
</reference>
<dbReference type="PATRIC" id="fig|1262449.3.peg.2360"/>
<dbReference type="KEGG" id="cpae:CPAST_c30910"/>
<dbReference type="Gene3D" id="1.10.510.10">
    <property type="entry name" value="Transferase(Phosphotransferase) domain 1"/>
    <property type="match status" value="1"/>
</dbReference>
<evidence type="ECO:0000313" key="5">
    <source>
        <dbReference type="Proteomes" id="UP000030905"/>
    </source>
</evidence>
<dbReference type="PROSITE" id="PS50011">
    <property type="entry name" value="PROTEIN_KINASE_DOM"/>
    <property type="match status" value="1"/>
</dbReference>
<dbReference type="InterPro" id="IPR053083">
    <property type="entry name" value="TF_kinase-domain_protein"/>
</dbReference>